<evidence type="ECO:0000256" key="1">
    <source>
        <dbReference type="ARBA" id="ARBA00022603"/>
    </source>
</evidence>
<evidence type="ECO:0000313" key="5">
    <source>
        <dbReference type="Proteomes" id="UP001595993"/>
    </source>
</evidence>
<keyword evidence="5" id="KW-1185">Reference proteome</keyword>
<keyword evidence="1 4" id="KW-0489">Methyltransferase</keyword>
<dbReference type="PANTHER" id="PTHR43861:SF1">
    <property type="entry name" value="TRANS-ACONITATE 2-METHYLTRANSFERASE"/>
    <property type="match status" value="1"/>
</dbReference>
<proteinExistence type="predicted"/>
<dbReference type="InterPro" id="IPR029063">
    <property type="entry name" value="SAM-dependent_MTases_sf"/>
</dbReference>
<dbReference type="GO" id="GO:0061542">
    <property type="term" value="F:3-demethylubiquinol 3-O-methyltransferase activity"/>
    <property type="evidence" value="ECO:0007669"/>
    <property type="project" value="UniProtKB-EC"/>
</dbReference>
<dbReference type="EMBL" id="JBHSFE010000038">
    <property type="protein sequence ID" value="MFC4612672.1"/>
    <property type="molecule type" value="Genomic_DNA"/>
</dbReference>
<dbReference type="PANTHER" id="PTHR43861">
    <property type="entry name" value="TRANS-ACONITATE 2-METHYLTRANSFERASE-RELATED"/>
    <property type="match status" value="1"/>
</dbReference>
<dbReference type="RefSeq" id="WP_381202988.1">
    <property type="nucleotide sequence ID" value="NZ_JBHSFE010000038.1"/>
</dbReference>
<accession>A0ABV9GEY8</accession>
<dbReference type="EC" id="2.1.1.222" evidence="4"/>
<dbReference type="Proteomes" id="UP001595993">
    <property type="component" value="Unassembled WGS sequence"/>
</dbReference>
<protein>
    <submittedName>
        <fullName evidence="4">Class I SAM-dependent methyltransferase</fullName>
        <ecNumber evidence="4">2.1.1.222</ecNumber>
        <ecNumber evidence="4">2.1.1.64</ecNumber>
    </submittedName>
</protein>
<keyword evidence="2 4" id="KW-0808">Transferase</keyword>
<dbReference type="Gene3D" id="2.20.130.10">
    <property type="entry name" value="CAC2371-like domains"/>
    <property type="match status" value="1"/>
</dbReference>
<dbReference type="GO" id="GO:0032259">
    <property type="term" value="P:methylation"/>
    <property type="evidence" value="ECO:0007669"/>
    <property type="project" value="UniProtKB-KW"/>
</dbReference>
<evidence type="ECO:0000259" key="3">
    <source>
        <dbReference type="Pfam" id="PF13649"/>
    </source>
</evidence>
<dbReference type="SUPFAM" id="SSF53335">
    <property type="entry name" value="S-adenosyl-L-methionine-dependent methyltransferases"/>
    <property type="match status" value="1"/>
</dbReference>
<dbReference type="CDD" id="cd02440">
    <property type="entry name" value="AdoMet_MTases"/>
    <property type="match status" value="1"/>
</dbReference>
<gene>
    <name evidence="4" type="ORF">ACFO9E_33725</name>
</gene>
<sequence>MGDEMEAYGSGLAELYELIYAGRGKDYAAESADVTALVQARKPDAASLLDVACGTGGHLVFFKRHFATVEGLELSEHMIAKAGQSMPEVPVHQGDMQDFTLDRTYDAISCMFSSIGYVGSAAELNNTLASLARHLNPGGVIVIEPWYFPEAFLPGYIADDLVRTEDRVTVRVSHSERHGDQVPIIVHYIDARKDAGIRHFTDVHRMHLFTRQQYETAFERAGCSVEYIDRARFGCGLFVGVLK</sequence>
<dbReference type="Pfam" id="PF13649">
    <property type="entry name" value="Methyltransf_25"/>
    <property type="match status" value="1"/>
</dbReference>
<dbReference type="EC" id="2.1.1.64" evidence="4"/>
<evidence type="ECO:0000256" key="2">
    <source>
        <dbReference type="ARBA" id="ARBA00022679"/>
    </source>
</evidence>
<organism evidence="4 5">
    <name type="scientific">Streptomyces maoxianensis</name>
    <dbReference type="NCBI Taxonomy" id="1459942"/>
    <lineage>
        <taxon>Bacteria</taxon>
        <taxon>Bacillati</taxon>
        <taxon>Actinomycetota</taxon>
        <taxon>Actinomycetes</taxon>
        <taxon>Kitasatosporales</taxon>
        <taxon>Streptomycetaceae</taxon>
        <taxon>Streptomyces</taxon>
    </lineage>
</organism>
<evidence type="ECO:0000313" key="4">
    <source>
        <dbReference type="EMBL" id="MFC4612672.1"/>
    </source>
</evidence>
<reference evidence="5" key="1">
    <citation type="journal article" date="2019" name="Int. J. Syst. Evol. Microbiol.">
        <title>The Global Catalogue of Microorganisms (GCM) 10K type strain sequencing project: providing services to taxonomists for standard genome sequencing and annotation.</title>
        <authorList>
            <consortium name="The Broad Institute Genomics Platform"/>
            <consortium name="The Broad Institute Genome Sequencing Center for Infectious Disease"/>
            <person name="Wu L."/>
            <person name="Ma J."/>
        </authorList>
    </citation>
    <scope>NUCLEOTIDE SEQUENCE [LARGE SCALE GENOMIC DNA]</scope>
    <source>
        <strain evidence="5">CGMCC 4.7139</strain>
    </source>
</reference>
<comment type="caution">
    <text evidence="4">The sequence shown here is derived from an EMBL/GenBank/DDBJ whole genome shotgun (WGS) entry which is preliminary data.</text>
</comment>
<dbReference type="GO" id="GO:0102208">
    <property type="term" value="F:2-polyprenyl-6-hydroxyphenol methylase activity"/>
    <property type="evidence" value="ECO:0007669"/>
    <property type="project" value="UniProtKB-EC"/>
</dbReference>
<dbReference type="Gene3D" id="3.40.50.150">
    <property type="entry name" value="Vaccinia Virus protein VP39"/>
    <property type="match status" value="1"/>
</dbReference>
<name>A0ABV9GEY8_9ACTN</name>
<feature type="domain" description="Methyltransferase" evidence="3">
    <location>
        <begin position="49"/>
        <end position="139"/>
    </location>
</feature>
<dbReference type="InterPro" id="IPR041698">
    <property type="entry name" value="Methyltransf_25"/>
</dbReference>